<dbReference type="EMBL" id="CAEY01000449">
    <property type="status" value="NOT_ANNOTATED_CDS"/>
    <property type="molecule type" value="Genomic_DNA"/>
</dbReference>
<sequence length="278" mass="29647">MVNLKITSPVLREFLAELLGTFVLTTIGCSVNAATTVSKSGAVAGAIGPWGWGLALTAAIYVCGGVSGGHVNPAVTLGMATIGKLSWIKVPYYFAAQYIGAFFGALVTYLVYHESIKAHFGDQLQTLGVNGTAAIFGTLPNPNVSIGTCFLDQVVCVGFFLLLIQAITDDRNMDCPKGLIPIAIGVADLTLMAFAFGYNCGAPVNPARDLGPRLLSSIVGYGGEVFSVRNYNYFWVPIVATHIGGIIGSWIYVLFISLHWPVQSYDIENELQTNPSRK</sequence>
<evidence type="ECO:0000256" key="1">
    <source>
        <dbReference type="ARBA" id="ARBA00004141"/>
    </source>
</evidence>
<feature type="transmembrane region" description="Helical" evidence="9">
    <location>
        <begin position="144"/>
        <end position="167"/>
    </location>
</feature>
<keyword evidence="4 8" id="KW-0812">Transmembrane</keyword>
<keyword evidence="3 8" id="KW-0813">Transport</keyword>
<dbReference type="PANTHER" id="PTHR43829:SF9">
    <property type="entry name" value="AQUAPORIN-9"/>
    <property type="match status" value="1"/>
</dbReference>
<evidence type="ECO:0000313" key="11">
    <source>
        <dbReference type="Proteomes" id="UP000015104"/>
    </source>
</evidence>
<dbReference type="HOGENOM" id="CLU_020019_9_1_1"/>
<dbReference type="InterPro" id="IPR023271">
    <property type="entry name" value="Aquaporin-like"/>
</dbReference>
<reference evidence="10" key="2">
    <citation type="submission" date="2015-06" db="UniProtKB">
        <authorList>
            <consortium name="EnsemblMetazoa"/>
        </authorList>
    </citation>
    <scope>IDENTIFICATION</scope>
</reference>
<evidence type="ECO:0000256" key="4">
    <source>
        <dbReference type="ARBA" id="ARBA00022692"/>
    </source>
</evidence>
<dbReference type="Gene3D" id="1.20.1080.10">
    <property type="entry name" value="Glycerol uptake facilitator protein"/>
    <property type="match status" value="1"/>
</dbReference>
<dbReference type="Pfam" id="PF00230">
    <property type="entry name" value="MIP"/>
    <property type="match status" value="1"/>
</dbReference>
<evidence type="ECO:0000256" key="9">
    <source>
        <dbReference type="SAM" id="Phobius"/>
    </source>
</evidence>
<dbReference type="KEGG" id="tut:107369881"/>
<gene>
    <name evidence="10" type="primary">107369881</name>
</gene>
<proteinExistence type="inferred from homology"/>
<dbReference type="GO" id="GO:0016323">
    <property type="term" value="C:basolateral plasma membrane"/>
    <property type="evidence" value="ECO:0007669"/>
    <property type="project" value="TreeGrafter"/>
</dbReference>
<reference evidence="11" key="1">
    <citation type="submission" date="2011-08" db="EMBL/GenBank/DDBJ databases">
        <authorList>
            <person name="Rombauts S."/>
        </authorList>
    </citation>
    <scope>NUCLEOTIDE SEQUENCE</scope>
    <source>
        <strain evidence="11">London</strain>
    </source>
</reference>
<comment type="function">
    <text evidence="7">Aquaglyceroporin that may modulate the water content and osmolytes during anhydrobiosis.</text>
</comment>
<comment type="similarity">
    <text evidence="2 8">Belongs to the MIP/aquaporin (TC 1.A.8) family.</text>
</comment>
<dbReference type="PROSITE" id="PS00221">
    <property type="entry name" value="MIP"/>
    <property type="match status" value="1"/>
</dbReference>
<evidence type="ECO:0000256" key="8">
    <source>
        <dbReference type="RuleBase" id="RU000477"/>
    </source>
</evidence>
<evidence type="ECO:0000256" key="6">
    <source>
        <dbReference type="ARBA" id="ARBA00023136"/>
    </source>
</evidence>
<name>T1JRL7_TETUR</name>
<dbReference type="GO" id="GO:0015254">
    <property type="term" value="F:glycerol channel activity"/>
    <property type="evidence" value="ECO:0007669"/>
    <property type="project" value="TreeGrafter"/>
</dbReference>
<dbReference type="STRING" id="32264.T1JRL7"/>
<evidence type="ECO:0000256" key="2">
    <source>
        <dbReference type="ARBA" id="ARBA00006175"/>
    </source>
</evidence>
<dbReference type="SUPFAM" id="SSF81338">
    <property type="entry name" value="Aquaporin-like"/>
    <property type="match status" value="1"/>
</dbReference>
<dbReference type="PROSITE" id="PS51257">
    <property type="entry name" value="PROKAR_LIPOPROTEIN"/>
    <property type="match status" value="1"/>
</dbReference>
<dbReference type="InterPro" id="IPR022357">
    <property type="entry name" value="MIP_CS"/>
</dbReference>
<dbReference type="InterPro" id="IPR000425">
    <property type="entry name" value="MIP"/>
</dbReference>
<dbReference type="OrthoDB" id="3222at2759"/>
<dbReference type="InterPro" id="IPR050363">
    <property type="entry name" value="MIP/Aquaporin"/>
</dbReference>
<keyword evidence="5 9" id="KW-1133">Transmembrane helix</keyword>
<dbReference type="CDD" id="cd00333">
    <property type="entry name" value="MIP"/>
    <property type="match status" value="1"/>
</dbReference>
<evidence type="ECO:0000313" key="10">
    <source>
        <dbReference type="EnsemblMetazoa" id="tetur01g07330.1"/>
    </source>
</evidence>
<dbReference type="eggNOG" id="KOG0224">
    <property type="taxonomic scope" value="Eukaryota"/>
</dbReference>
<evidence type="ECO:0000256" key="3">
    <source>
        <dbReference type="ARBA" id="ARBA00022448"/>
    </source>
</evidence>
<comment type="subcellular location">
    <subcellularLocation>
        <location evidence="1">Membrane</location>
        <topology evidence="1">Multi-pass membrane protein</topology>
    </subcellularLocation>
</comment>
<accession>T1JRL7</accession>
<feature type="transmembrane region" description="Helical" evidence="9">
    <location>
        <begin position="233"/>
        <end position="255"/>
    </location>
</feature>
<evidence type="ECO:0008006" key="12">
    <source>
        <dbReference type="Google" id="ProtNLM"/>
    </source>
</evidence>
<keyword evidence="11" id="KW-1185">Reference proteome</keyword>
<feature type="transmembrane region" description="Helical" evidence="9">
    <location>
        <begin position="49"/>
        <end position="71"/>
    </location>
</feature>
<dbReference type="AlphaFoldDB" id="T1JRL7"/>
<evidence type="ECO:0000256" key="7">
    <source>
        <dbReference type="ARBA" id="ARBA00045280"/>
    </source>
</evidence>
<dbReference type="NCBIfam" id="TIGR00861">
    <property type="entry name" value="MIP"/>
    <property type="match status" value="1"/>
</dbReference>
<feature type="transmembrane region" description="Helical" evidence="9">
    <location>
        <begin position="179"/>
        <end position="198"/>
    </location>
</feature>
<feature type="transmembrane region" description="Helical" evidence="9">
    <location>
        <begin position="92"/>
        <end position="112"/>
    </location>
</feature>
<dbReference type="EnsemblMetazoa" id="tetur01g07330.1">
    <property type="protein sequence ID" value="tetur01g07330.1"/>
    <property type="gene ID" value="tetur01g07330"/>
</dbReference>
<dbReference type="PRINTS" id="PR00783">
    <property type="entry name" value="MINTRINSICP"/>
</dbReference>
<dbReference type="PANTHER" id="PTHR43829">
    <property type="entry name" value="AQUAPORIN OR AQUAGLYCEROPORIN RELATED"/>
    <property type="match status" value="1"/>
</dbReference>
<protein>
    <recommendedName>
        <fullName evidence="12">Aquaporin</fullName>
    </recommendedName>
</protein>
<dbReference type="OMA" id="MQPEMEQ"/>
<keyword evidence="6 9" id="KW-0472">Membrane</keyword>
<organism evidence="10 11">
    <name type="scientific">Tetranychus urticae</name>
    <name type="common">Two-spotted spider mite</name>
    <dbReference type="NCBI Taxonomy" id="32264"/>
    <lineage>
        <taxon>Eukaryota</taxon>
        <taxon>Metazoa</taxon>
        <taxon>Ecdysozoa</taxon>
        <taxon>Arthropoda</taxon>
        <taxon>Chelicerata</taxon>
        <taxon>Arachnida</taxon>
        <taxon>Acari</taxon>
        <taxon>Acariformes</taxon>
        <taxon>Trombidiformes</taxon>
        <taxon>Prostigmata</taxon>
        <taxon>Eleutherengona</taxon>
        <taxon>Raphignathae</taxon>
        <taxon>Tetranychoidea</taxon>
        <taxon>Tetranychidae</taxon>
        <taxon>Tetranychus</taxon>
    </lineage>
</organism>
<dbReference type="Proteomes" id="UP000015104">
    <property type="component" value="Unassembled WGS sequence"/>
</dbReference>
<evidence type="ECO:0000256" key="5">
    <source>
        <dbReference type="ARBA" id="ARBA00022989"/>
    </source>
</evidence>
<dbReference type="GO" id="GO:0015250">
    <property type="term" value="F:water channel activity"/>
    <property type="evidence" value="ECO:0007669"/>
    <property type="project" value="TreeGrafter"/>
</dbReference>